<protein>
    <submittedName>
        <fullName evidence="9">ER membrane protein complex subunit 7 beta-sandwich domain-containing protein</fullName>
    </submittedName>
</protein>
<reference evidence="9" key="1">
    <citation type="submission" date="2022-11" db="UniProtKB">
        <authorList>
            <consortium name="WormBaseParasite"/>
        </authorList>
    </citation>
    <scope>IDENTIFICATION</scope>
</reference>
<keyword evidence="8" id="KW-1185">Reference proteome</keyword>
<dbReference type="WBParaSite" id="nRc.2.0.1.t22651-RA">
    <property type="protein sequence ID" value="nRc.2.0.1.t22651-RA"/>
    <property type="gene ID" value="nRc.2.0.1.g22651"/>
</dbReference>
<evidence type="ECO:0000256" key="4">
    <source>
        <dbReference type="ARBA" id="ARBA00022729"/>
    </source>
</evidence>
<comment type="subcellular location">
    <subcellularLocation>
        <location evidence="1">Membrane</location>
        <topology evidence="1">Single-pass membrane protein</topology>
    </subcellularLocation>
</comment>
<feature type="domain" description="ER membrane protein complex subunit 7 beta-sandwich" evidence="7">
    <location>
        <begin position="2"/>
        <end position="57"/>
    </location>
</feature>
<name>A0A915JAE9_ROMCU</name>
<dbReference type="Pfam" id="PF09430">
    <property type="entry name" value="EMC7_beta-sandw"/>
    <property type="match status" value="1"/>
</dbReference>
<evidence type="ECO:0000259" key="7">
    <source>
        <dbReference type="Pfam" id="PF09430"/>
    </source>
</evidence>
<dbReference type="AlphaFoldDB" id="A0A915JAE9"/>
<dbReference type="GO" id="GO:0072546">
    <property type="term" value="C:EMC complex"/>
    <property type="evidence" value="ECO:0007669"/>
    <property type="project" value="TreeGrafter"/>
</dbReference>
<keyword evidence="6" id="KW-0472">Membrane</keyword>
<evidence type="ECO:0000313" key="8">
    <source>
        <dbReference type="Proteomes" id="UP000887565"/>
    </source>
</evidence>
<evidence type="ECO:0000256" key="6">
    <source>
        <dbReference type="ARBA" id="ARBA00023136"/>
    </source>
</evidence>
<dbReference type="PANTHER" id="PTHR13605">
    <property type="entry name" value="ER MEMBRANE PROTEIN COMPLEX SUBUNIT 7"/>
    <property type="match status" value="1"/>
</dbReference>
<keyword evidence="4" id="KW-0732">Signal</keyword>
<keyword evidence="5" id="KW-1133">Transmembrane helix</keyword>
<comment type="similarity">
    <text evidence="2">Belongs to the EMC7 family.</text>
</comment>
<evidence type="ECO:0000256" key="5">
    <source>
        <dbReference type="ARBA" id="ARBA00022989"/>
    </source>
</evidence>
<evidence type="ECO:0000256" key="2">
    <source>
        <dbReference type="ARBA" id="ARBA00008880"/>
    </source>
</evidence>
<proteinExistence type="inferred from homology"/>
<evidence type="ECO:0000313" key="9">
    <source>
        <dbReference type="WBParaSite" id="nRc.2.0.1.t22651-RA"/>
    </source>
</evidence>
<dbReference type="InterPro" id="IPR039163">
    <property type="entry name" value="EMC7"/>
</dbReference>
<sequence>NDYTFVVYDVPPGSYVVEVANKEFIFEPFRVDLTSKGKIRCRRLNMLQPSLVEVQQSLQMPKCELPDMSEYLTNWVSGKKVSKTTATNRSRK</sequence>
<evidence type="ECO:0000256" key="3">
    <source>
        <dbReference type="ARBA" id="ARBA00022692"/>
    </source>
</evidence>
<dbReference type="PANTHER" id="PTHR13605:SF4">
    <property type="entry name" value="ER MEMBRANE PROTEIN COMPLEX SUBUNIT 7"/>
    <property type="match status" value="1"/>
</dbReference>
<organism evidence="8 9">
    <name type="scientific">Romanomermis culicivorax</name>
    <name type="common">Nematode worm</name>
    <dbReference type="NCBI Taxonomy" id="13658"/>
    <lineage>
        <taxon>Eukaryota</taxon>
        <taxon>Metazoa</taxon>
        <taxon>Ecdysozoa</taxon>
        <taxon>Nematoda</taxon>
        <taxon>Enoplea</taxon>
        <taxon>Dorylaimia</taxon>
        <taxon>Mermithida</taxon>
        <taxon>Mermithoidea</taxon>
        <taxon>Mermithidae</taxon>
        <taxon>Romanomermis</taxon>
    </lineage>
</organism>
<dbReference type="Proteomes" id="UP000887565">
    <property type="component" value="Unplaced"/>
</dbReference>
<evidence type="ECO:0000256" key="1">
    <source>
        <dbReference type="ARBA" id="ARBA00004167"/>
    </source>
</evidence>
<dbReference type="InterPro" id="IPR019008">
    <property type="entry name" value="Beta_sandwich_EMC7"/>
</dbReference>
<accession>A0A915JAE9</accession>
<keyword evidence="3" id="KW-0812">Transmembrane</keyword>